<proteinExistence type="predicted"/>
<reference evidence="1 2" key="1">
    <citation type="journal article" date="2024" name="Proc. Natl. Acad. Sci. U.S.A.">
        <title>The genetic regulatory architecture and epigenomic basis for age-related changes in rattlesnake venom.</title>
        <authorList>
            <person name="Hogan M.P."/>
            <person name="Holding M.L."/>
            <person name="Nystrom G.S."/>
            <person name="Colston T.J."/>
            <person name="Bartlett D.A."/>
            <person name="Mason A.J."/>
            <person name="Ellsworth S.A."/>
            <person name="Rautsaw R.M."/>
            <person name="Lawrence K.C."/>
            <person name="Strickland J.L."/>
            <person name="He B."/>
            <person name="Fraser P."/>
            <person name="Margres M.J."/>
            <person name="Gilbert D.M."/>
            <person name="Gibbs H.L."/>
            <person name="Parkinson C.L."/>
            <person name="Rokyta D.R."/>
        </authorList>
    </citation>
    <scope>NUCLEOTIDE SEQUENCE [LARGE SCALE GENOMIC DNA]</scope>
    <source>
        <strain evidence="1">DRR0105</strain>
    </source>
</reference>
<keyword evidence="2" id="KW-1185">Reference proteome</keyword>
<accession>A0AAW1B3A3</accession>
<dbReference type="EMBL" id="JAOTOJ010000008">
    <property type="protein sequence ID" value="KAK9396616.1"/>
    <property type="molecule type" value="Genomic_DNA"/>
</dbReference>
<evidence type="ECO:0000313" key="1">
    <source>
        <dbReference type="EMBL" id="KAK9396616.1"/>
    </source>
</evidence>
<dbReference type="Proteomes" id="UP001474421">
    <property type="component" value="Unassembled WGS sequence"/>
</dbReference>
<sequence length="58" mass="6784">KKHQKKEGVNELRLYWADVYVKAFGTSKARGVAIMVVKRCEFKIKAIKRDDMGRFLII</sequence>
<feature type="non-terminal residue" evidence="1">
    <location>
        <position position="1"/>
    </location>
</feature>
<evidence type="ECO:0000313" key="2">
    <source>
        <dbReference type="Proteomes" id="UP001474421"/>
    </source>
</evidence>
<gene>
    <name evidence="1" type="ORF">NXF25_019977</name>
</gene>
<comment type="caution">
    <text evidence="1">The sequence shown here is derived from an EMBL/GenBank/DDBJ whole genome shotgun (WGS) entry which is preliminary data.</text>
</comment>
<organism evidence="1 2">
    <name type="scientific">Crotalus adamanteus</name>
    <name type="common">Eastern diamondback rattlesnake</name>
    <dbReference type="NCBI Taxonomy" id="8729"/>
    <lineage>
        <taxon>Eukaryota</taxon>
        <taxon>Metazoa</taxon>
        <taxon>Chordata</taxon>
        <taxon>Craniata</taxon>
        <taxon>Vertebrata</taxon>
        <taxon>Euteleostomi</taxon>
        <taxon>Lepidosauria</taxon>
        <taxon>Squamata</taxon>
        <taxon>Bifurcata</taxon>
        <taxon>Unidentata</taxon>
        <taxon>Episquamata</taxon>
        <taxon>Toxicofera</taxon>
        <taxon>Serpentes</taxon>
        <taxon>Colubroidea</taxon>
        <taxon>Viperidae</taxon>
        <taxon>Crotalinae</taxon>
        <taxon>Crotalus</taxon>
    </lineage>
</organism>
<protein>
    <submittedName>
        <fullName evidence="1">Pol: Retrovirus-related Pol polyprotein LINE-1</fullName>
    </submittedName>
</protein>
<dbReference type="AlphaFoldDB" id="A0AAW1B3A3"/>
<name>A0AAW1B3A3_CROAD</name>